<protein>
    <submittedName>
        <fullName evidence="5">Nose resistant to fluoxetine protein 6</fullName>
    </submittedName>
</protein>
<sequence length="819" mass="88889">MPADARYKAGVNDRRRVRFGPCADVGAGGDRDPRSLWPFFRDLDLLLLLRGAADGGGGRRGLRGQGWRRLPSRTAGRTWACTSKAWRTPPPGPCRGPPSLRRYAAGASRWRGVAPRTCSDSGGALVVAVWDASVRAPRGALGGELWQFGGYDECLGAAPRADLLPGAAYCLAKLRLGLPGDPEDVDSAWGALKPPQHRLQVRRHETHWGMCVPASCGPLELPAVLEAPLRALAAPLGLDANLTVDPAAVERAGPRARRRHRRPAQQGGQRHAMVSPHAIPYFDRKEFVLCAVGVRLSGFRLSLSAAFVSSVYCRHDSRLQDTPDVARHVGRLLLNCRFDWKISNGSFTQAFSVRRNWRILVSGSDEQRDDIACLHAAKVICLFAVIFGHRGEALMASPLLNANDLEKVYSSPLDLFFMNGTSIVDMFFVAGGCLLSWTLIGLARQGKQSSLLAVYFFRYARLVPAYAAAIAFLALGLPALGSGPLWGTLVLEEAHRCQQRWWTNLLFINNLVRPDEPCLDPAWYLACDMQLFLVLTPVVLLIPSRPRLARSLLALSFLIGVLYPAGVTWWLRLDGTIVPTPSDVGHMAATPIHMHVYVSALARASPYAAGVAAGWYLRHLQARAAPVPRALRWSAPLLLLLAAAAVALGTLFMTPTPALTPLWTRVAYAGLHRGLVGVAFAACVIAATAEDKAKAWAPLLDALRPWSRLTYCAYCTHALVQLYLLGQLRAPLVYSTLDTVAMALADTCFAFLAALVLHLFVEAPFSRLLSCLRRGRGAPDPGGPRTATKQPDGEAGGAAAESRLPRPEPRQALTATRDL</sequence>
<feature type="compositionally biased region" description="Basic residues" evidence="1">
    <location>
        <begin position="254"/>
        <end position="263"/>
    </location>
</feature>
<feature type="transmembrane region" description="Helical" evidence="2">
    <location>
        <begin position="522"/>
        <end position="540"/>
    </location>
</feature>
<proteinExistence type="predicted"/>
<dbReference type="InterPro" id="IPR002656">
    <property type="entry name" value="Acyl_transf_3_dom"/>
</dbReference>
<dbReference type="PANTHER" id="PTHR11161:SF0">
    <property type="entry name" value="O-ACYLTRANSFERASE LIKE PROTEIN"/>
    <property type="match status" value="1"/>
</dbReference>
<feature type="transmembrane region" description="Helical" evidence="2">
    <location>
        <begin position="463"/>
        <end position="481"/>
    </location>
</feature>
<gene>
    <name evidence="5" type="ORF">KUF71_012881</name>
</gene>
<dbReference type="AlphaFoldDB" id="A0AAE1HNX3"/>
<feature type="transmembrane region" description="Helical" evidence="2">
    <location>
        <begin position="709"/>
        <end position="728"/>
    </location>
</feature>
<keyword evidence="2" id="KW-1133">Transmembrane helix</keyword>
<dbReference type="EMBL" id="JAHWGI010001197">
    <property type="protein sequence ID" value="KAK3924747.1"/>
    <property type="molecule type" value="Genomic_DNA"/>
</dbReference>
<evidence type="ECO:0000259" key="4">
    <source>
        <dbReference type="Pfam" id="PF20146"/>
    </source>
</evidence>
<dbReference type="InterPro" id="IPR006621">
    <property type="entry name" value="Nose-resist-to-fluoxetine_N"/>
</dbReference>
<evidence type="ECO:0000256" key="2">
    <source>
        <dbReference type="SAM" id="Phobius"/>
    </source>
</evidence>
<dbReference type="GO" id="GO:0016747">
    <property type="term" value="F:acyltransferase activity, transferring groups other than amino-acyl groups"/>
    <property type="evidence" value="ECO:0007669"/>
    <property type="project" value="InterPro"/>
</dbReference>
<feature type="region of interest" description="Disordered" evidence="1">
    <location>
        <begin position="251"/>
        <end position="270"/>
    </location>
</feature>
<feature type="transmembrane region" description="Helical" evidence="2">
    <location>
        <begin position="552"/>
        <end position="572"/>
    </location>
</feature>
<feature type="domain" description="Acyltransferase 3" evidence="3">
    <location>
        <begin position="372"/>
        <end position="756"/>
    </location>
</feature>
<reference evidence="5" key="2">
    <citation type="journal article" date="2023" name="BMC Genomics">
        <title>Pest status, molecular evolution, and epigenetic factors derived from the genome assembly of Frankliniella fusca, a thysanopteran phytovirus vector.</title>
        <authorList>
            <person name="Catto M.A."/>
            <person name="Labadie P.E."/>
            <person name="Jacobson A.L."/>
            <person name="Kennedy G.G."/>
            <person name="Srinivasan R."/>
            <person name="Hunt B.G."/>
        </authorList>
    </citation>
    <scope>NUCLEOTIDE SEQUENCE</scope>
    <source>
        <strain evidence="5">PL_HMW_Pooled</strain>
    </source>
</reference>
<evidence type="ECO:0000313" key="6">
    <source>
        <dbReference type="Proteomes" id="UP001219518"/>
    </source>
</evidence>
<keyword evidence="2" id="KW-0472">Membrane</keyword>
<feature type="domain" description="Nose resistant-to-fluoxetine protein N-terminal" evidence="4">
    <location>
        <begin position="127"/>
        <end position="221"/>
    </location>
</feature>
<feature type="transmembrane region" description="Helical" evidence="2">
    <location>
        <begin position="416"/>
        <end position="442"/>
    </location>
</feature>
<feature type="transmembrane region" description="Helical" evidence="2">
    <location>
        <begin position="666"/>
        <end position="688"/>
    </location>
</feature>
<reference evidence="5" key="1">
    <citation type="submission" date="2021-07" db="EMBL/GenBank/DDBJ databases">
        <authorList>
            <person name="Catto M.A."/>
            <person name="Jacobson A."/>
            <person name="Kennedy G."/>
            <person name="Labadie P."/>
            <person name="Hunt B.G."/>
            <person name="Srinivasan R."/>
        </authorList>
    </citation>
    <scope>NUCLEOTIDE SEQUENCE</scope>
    <source>
        <strain evidence="5">PL_HMW_Pooled</strain>
        <tissue evidence="5">Head</tissue>
    </source>
</reference>
<feature type="transmembrane region" description="Helical" evidence="2">
    <location>
        <begin position="637"/>
        <end position="654"/>
    </location>
</feature>
<evidence type="ECO:0000313" key="5">
    <source>
        <dbReference type="EMBL" id="KAK3924747.1"/>
    </source>
</evidence>
<organism evidence="5 6">
    <name type="scientific">Frankliniella fusca</name>
    <dbReference type="NCBI Taxonomy" id="407009"/>
    <lineage>
        <taxon>Eukaryota</taxon>
        <taxon>Metazoa</taxon>
        <taxon>Ecdysozoa</taxon>
        <taxon>Arthropoda</taxon>
        <taxon>Hexapoda</taxon>
        <taxon>Insecta</taxon>
        <taxon>Pterygota</taxon>
        <taxon>Neoptera</taxon>
        <taxon>Paraneoptera</taxon>
        <taxon>Thysanoptera</taxon>
        <taxon>Terebrantia</taxon>
        <taxon>Thripoidea</taxon>
        <taxon>Thripidae</taxon>
        <taxon>Frankliniella</taxon>
    </lineage>
</organism>
<dbReference type="Proteomes" id="UP001219518">
    <property type="component" value="Unassembled WGS sequence"/>
</dbReference>
<dbReference type="Pfam" id="PF01757">
    <property type="entry name" value="Acyl_transf_3"/>
    <property type="match status" value="1"/>
</dbReference>
<comment type="caution">
    <text evidence="5">The sequence shown here is derived from an EMBL/GenBank/DDBJ whole genome shotgun (WGS) entry which is preliminary data.</text>
</comment>
<feature type="transmembrane region" description="Helical" evidence="2">
    <location>
        <begin position="592"/>
        <end position="617"/>
    </location>
</feature>
<feature type="region of interest" description="Disordered" evidence="1">
    <location>
        <begin position="777"/>
        <end position="819"/>
    </location>
</feature>
<accession>A0AAE1HNX3</accession>
<keyword evidence="2" id="KW-0812">Transmembrane</keyword>
<keyword evidence="6" id="KW-1185">Reference proteome</keyword>
<evidence type="ECO:0000256" key="1">
    <source>
        <dbReference type="SAM" id="MobiDB-lite"/>
    </source>
</evidence>
<name>A0AAE1HNX3_9NEOP</name>
<evidence type="ECO:0000259" key="3">
    <source>
        <dbReference type="Pfam" id="PF01757"/>
    </source>
</evidence>
<dbReference type="Pfam" id="PF20146">
    <property type="entry name" value="NRF"/>
    <property type="match status" value="1"/>
</dbReference>
<feature type="transmembrane region" description="Helical" evidence="2">
    <location>
        <begin position="740"/>
        <end position="761"/>
    </location>
</feature>
<dbReference type="PANTHER" id="PTHR11161">
    <property type="entry name" value="O-ACYLTRANSFERASE"/>
    <property type="match status" value="1"/>
</dbReference>
<dbReference type="InterPro" id="IPR052728">
    <property type="entry name" value="O2_lipid_transport_reg"/>
</dbReference>